<accession>A0ABW6ILG9</accession>
<dbReference type="NCBIfam" id="NF042934">
    <property type="entry name" value="cis_reg_atten"/>
    <property type="match status" value="1"/>
</dbReference>
<comment type="caution">
    <text evidence="1">The sequence shown here is derived from an EMBL/GenBank/DDBJ whole genome shotgun (WGS) entry which is preliminary data.</text>
</comment>
<dbReference type="InterPro" id="IPR049979">
    <property type="entry name" value="Cys_resp_CS_actino"/>
</dbReference>
<evidence type="ECO:0000313" key="1">
    <source>
        <dbReference type="EMBL" id="MFE5978439.1"/>
    </source>
</evidence>
<dbReference type="Proteomes" id="UP001600424">
    <property type="component" value="Unassembled WGS sequence"/>
</dbReference>
<gene>
    <name evidence="1" type="ORF">ACFQ63_01880</name>
</gene>
<sequence length="40" mass="4206">MVTVITATPHAPARAATGLVCRRHVDFCRTASAICPSPRA</sequence>
<dbReference type="RefSeq" id="WP_386250007.1">
    <property type="nucleotide sequence ID" value="NZ_JBHTRV010000001.1"/>
</dbReference>
<proteinExistence type="predicted"/>
<organism evidence="1 2">
    <name type="scientific">Streptomyces wedmorensis</name>
    <dbReference type="NCBI Taxonomy" id="43759"/>
    <lineage>
        <taxon>Bacteria</taxon>
        <taxon>Bacillati</taxon>
        <taxon>Actinomycetota</taxon>
        <taxon>Actinomycetes</taxon>
        <taxon>Kitasatosporales</taxon>
        <taxon>Streptomycetaceae</taxon>
        <taxon>Streptomyces</taxon>
    </lineage>
</organism>
<dbReference type="EMBL" id="JBHTRV010000001">
    <property type="protein sequence ID" value="MFE5978439.1"/>
    <property type="molecule type" value="Genomic_DNA"/>
</dbReference>
<name>A0ABW6ILG9_STRWE</name>
<keyword evidence="2" id="KW-1185">Reference proteome</keyword>
<protein>
    <submittedName>
        <fullName evidence="1">Leader peptide</fullName>
    </submittedName>
</protein>
<reference evidence="1 2" key="1">
    <citation type="submission" date="2024-09" db="EMBL/GenBank/DDBJ databases">
        <title>The Natural Products Discovery Center: Release of the First 8490 Sequenced Strains for Exploring Actinobacteria Biosynthetic Diversity.</title>
        <authorList>
            <person name="Kalkreuter E."/>
            <person name="Kautsar S.A."/>
            <person name="Yang D."/>
            <person name="Bader C.D."/>
            <person name="Teijaro C.N."/>
            <person name="Fluegel L."/>
            <person name="Davis C.M."/>
            <person name="Simpson J.R."/>
            <person name="Lauterbach L."/>
            <person name="Steele A.D."/>
            <person name="Gui C."/>
            <person name="Meng S."/>
            <person name="Li G."/>
            <person name="Viehrig K."/>
            <person name="Ye F."/>
            <person name="Su P."/>
            <person name="Kiefer A.F."/>
            <person name="Nichols A."/>
            <person name="Cepeda A.J."/>
            <person name="Yan W."/>
            <person name="Fan B."/>
            <person name="Jiang Y."/>
            <person name="Adhikari A."/>
            <person name="Zheng C.-J."/>
            <person name="Schuster L."/>
            <person name="Cowan T.M."/>
            <person name="Smanski M.J."/>
            <person name="Chevrette M.G."/>
            <person name="De Carvalho L.P.S."/>
            <person name="Shen B."/>
        </authorList>
    </citation>
    <scope>NUCLEOTIDE SEQUENCE [LARGE SCALE GENOMIC DNA]</scope>
    <source>
        <strain evidence="1 2">NPDC056472</strain>
    </source>
</reference>
<evidence type="ECO:0000313" key="2">
    <source>
        <dbReference type="Proteomes" id="UP001600424"/>
    </source>
</evidence>